<dbReference type="NCBIfam" id="TIGR00199">
    <property type="entry name" value="PncC_domain"/>
    <property type="match status" value="1"/>
</dbReference>
<dbReference type="InterPro" id="IPR036653">
    <property type="entry name" value="CinA-like_C"/>
</dbReference>
<sequence>MPPDLAIHLVPQIEEIQRELSQRRETVSTAESCTGGLLASWLTQLPGSSAVYLGGVSAYANSVKQQVLHVDQKLLNNYGAVSPEVAQAMAASIRKLTGSTYALSITGIAGPGGGTAEKPVGTVFCGIASPRGVRFVHLGLSGDRDSIRHQSAQRAIAELKEEIPK</sequence>
<name>A0A5C6M8S4_9PLAN</name>
<comment type="caution">
    <text evidence="2">The sequence shown here is derived from an EMBL/GenBank/DDBJ whole genome shotgun (WGS) entry which is preliminary data.</text>
</comment>
<dbReference type="EMBL" id="SRHE01000094">
    <property type="protein sequence ID" value="TWW10352.1"/>
    <property type="molecule type" value="Genomic_DNA"/>
</dbReference>
<accession>A0A5C6M8S4</accession>
<reference evidence="2 3" key="1">
    <citation type="submission" date="2019-08" db="EMBL/GenBank/DDBJ databases">
        <title>100 year-old enigma solved: identification of Planctomyces bekefii, the type genus and species of the phylum Planctomycetes.</title>
        <authorList>
            <person name="Svetlana D.N."/>
            <person name="Overmann J."/>
        </authorList>
    </citation>
    <scope>NUCLEOTIDE SEQUENCE [LARGE SCALE GENOMIC DNA]</scope>
    <source>
        <strain evidence="2">Phe10_nw2017</strain>
    </source>
</reference>
<evidence type="ECO:0000313" key="3">
    <source>
        <dbReference type="Proteomes" id="UP000321083"/>
    </source>
</evidence>
<gene>
    <name evidence="2" type="ORF">E3A20_06890</name>
</gene>
<protein>
    <recommendedName>
        <fullName evidence="1">CinA C-terminal domain-containing protein</fullName>
    </recommendedName>
</protein>
<dbReference type="Gene3D" id="3.90.950.20">
    <property type="entry name" value="CinA-like"/>
    <property type="match status" value="1"/>
</dbReference>
<dbReference type="InterPro" id="IPR008136">
    <property type="entry name" value="CinA_C"/>
</dbReference>
<feature type="domain" description="CinA C-terminal" evidence="1">
    <location>
        <begin position="14"/>
        <end position="162"/>
    </location>
</feature>
<evidence type="ECO:0000313" key="2">
    <source>
        <dbReference type="EMBL" id="TWW10352.1"/>
    </source>
</evidence>
<evidence type="ECO:0000259" key="1">
    <source>
        <dbReference type="Pfam" id="PF02464"/>
    </source>
</evidence>
<proteinExistence type="predicted"/>
<dbReference type="Proteomes" id="UP000321083">
    <property type="component" value="Unassembled WGS sequence"/>
</dbReference>
<keyword evidence="3" id="KW-1185">Reference proteome</keyword>
<organism evidence="2 3">
    <name type="scientific">Planctomyces bekefii</name>
    <dbReference type="NCBI Taxonomy" id="1653850"/>
    <lineage>
        <taxon>Bacteria</taxon>
        <taxon>Pseudomonadati</taxon>
        <taxon>Planctomycetota</taxon>
        <taxon>Planctomycetia</taxon>
        <taxon>Planctomycetales</taxon>
        <taxon>Planctomycetaceae</taxon>
        <taxon>Planctomyces</taxon>
    </lineage>
</organism>
<reference evidence="2 3" key="2">
    <citation type="submission" date="2019-08" db="EMBL/GenBank/DDBJ databases">
        <authorList>
            <person name="Henke P."/>
        </authorList>
    </citation>
    <scope>NUCLEOTIDE SEQUENCE [LARGE SCALE GENOMIC DNA]</scope>
    <source>
        <strain evidence="2">Phe10_nw2017</strain>
    </source>
</reference>
<dbReference type="SUPFAM" id="SSF142433">
    <property type="entry name" value="CinA-like"/>
    <property type="match status" value="1"/>
</dbReference>
<dbReference type="AlphaFoldDB" id="A0A5C6M8S4"/>
<dbReference type="Pfam" id="PF02464">
    <property type="entry name" value="CinA"/>
    <property type="match status" value="1"/>
</dbReference>